<evidence type="ECO:0000313" key="3">
    <source>
        <dbReference type="Proteomes" id="UP001298681"/>
    </source>
</evidence>
<organism evidence="2 3">
    <name type="scientific">Anaeromassilibacillus senegalensis</name>
    <dbReference type="NCBI Taxonomy" id="1673717"/>
    <lineage>
        <taxon>Bacteria</taxon>
        <taxon>Bacillati</taxon>
        <taxon>Bacillota</taxon>
        <taxon>Clostridia</taxon>
        <taxon>Eubacteriales</taxon>
        <taxon>Acutalibacteraceae</taxon>
        <taxon>Anaeromassilibacillus</taxon>
    </lineage>
</organism>
<keyword evidence="3" id="KW-1185">Reference proteome</keyword>
<accession>A0ABS9MM62</accession>
<dbReference type="InterPro" id="IPR050104">
    <property type="entry name" value="FMN-dep_NADH:Q_OxRdtase_AzoR1"/>
</dbReference>
<dbReference type="SUPFAM" id="SSF52218">
    <property type="entry name" value="Flavoproteins"/>
    <property type="match status" value="1"/>
</dbReference>
<dbReference type="RefSeq" id="WP_237967192.1">
    <property type="nucleotide sequence ID" value="NZ_JAKNHQ010000029.1"/>
</dbReference>
<evidence type="ECO:0000313" key="2">
    <source>
        <dbReference type="EMBL" id="MCG4611922.1"/>
    </source>
</evidence>
<sequence>MKICILYGSPRKKNTYAAVQQIKERLRLHEEVEFVEYILQKEPHDFCCGCYTCINGAEEKCPHAAHVQPVIQAMRGADGLIFATPVYVMDMTAQMKAFLDHTGYFYMVHRPYPEMFQKSALVVSTAAGAGTKDANASVVRSLKHWGVRRIYSCGISIFAPGWDAIPASRKRKIEKRLDCVTDAFWRSLGAKKRPTMHTRLLFFAMKQMQKRKKGTGADATYWKQQGWLDGKKPF</sequence>
<dbReference type="EMBL" id="JAKNHQ010000029">
    <property type="protein sequence ID" value="MCG4611922.1"/>
    <property type="molecule type" value="Genomic_DNA"/>
</dbReference>
<dbReference type="Pfam" id="PF03358">
    <property type="entry name" value="FMN_red"/>
    <property type="match status" value="1"/>
</dbReference>
<name>A0ABS9MM62_9FIRM</name>
<evidence type="ECO:0000259" key="1">
    <source>
        <dbReference type="Pfam" id="PF03358"/>
    </source>
</evidence>
<comment type="caution">
    <text evidence="2">The sequence shown here is derived from an EMBL/GenBank/DDBJ whole genome shotgun (WGS) entry which is preliminary data.</text>
</comment>
<proteinExistence type="predicted"/>
<feature type="domain" description="NADPH-dependent FMN reductase-like" evidence="1">
    <location>
        <begin position="1"/>
        <end position="145"/>
    </location>
</feature>
<dbReference type="InterPro" id="IPR005025">
    <property type="entry name" value="FMN_Rdtase-like_dom"/>
</dbReference>
<dbReference type="PANTHER" id="PTHR43741:SF4">
    <property type="entry name" value="FMN-DEPENDENT NADH:QUINONE OXIDOREDUCTASE"/>
    <property type="match status" value="1"/>
</dbReference>
<protein>
    <submittedName>
        <fullName evidence="2">NAD(P)H-dependent oxidoreductase</fullName>
    </submittedName>
</protein>
<gene>
    <name evidence="2" type="ORF">L0P57_13395</name>
</gene>
<dbReference type="Proteomes" id="UP001298681">
    <property type="component" value="Unassembled WGS sequence"/>
</dbReference>
<dbReference type="PANTHER" id="PTHR43741">
    <property type="entry name" value="FMN-DEPENDENT NADH-AZOREDUCTASE 1"/>
    <property type="match status" value="1"/>
</dbReference>
<reference evidence="2 3" key="1">
    <citation type="submission" date="2022-01" db="EMBL/GenBank/DDBJ databases">
        <title>Collection of gut derived symbiotic bacterial strains cultured from healthy donors.</title>
        <authorList>
            <person name="Lin H."/>
            <person name="Kohout C."/>
            <person name="Waligurski E."/>
            <person name="Pamer E.G."/>
        </authorList>
    </citation>
    <scope>NUCLEOTIDE SEQUENCE [LARGE SCALE GENOMIC DNA]</scope>
    <source>
        <strain evidence="2 3">DFI.7.58</strain>
    </source>
</reference>
<dbReference type="InterPro" id="IPR029039">
    <property type="entry name" value="Flavoprotein-like_sf"/>
</dbReference>
<dbReference type="Gene3D" id="3.40.50.360">
    <property type="match status" value="1"/>
</dbReference>